<protein>
    <submittedName>
        <fullName evidence="1">RrF2 family transcriptional regulator</fullName>
    </submittedName>
</protein>
<dbReference type="PANTHER" id="PTHR33221:SF13">
    <property type="entry name" value="TRANSCRIPTIONAL REGULATOR-RELATED"/>
    <property type="match status" value="1"/>
</dbReference>
<dbReference type="SUPFAM" id="SSF46785">
    <property type="entry name" value="Winged helix' DNA-binding domain"/>
    <property type="match status" value="1"/>
</dbReference>
<dbReference type="Gene3D" id="1.10.10.10">
    <property type="entry name" value="Winged helix-like DNA-binding domain superfamily/Winged helix DNA-binding domain"/>
    <property type="match status" value="1"/>
</dbReference>
<comment type="caution">
    <text evidence="1">The sequence shown here is derived from an EMBL/GenBank/DDBJ whole genome shotgun (WGS) entry which is preliminary data.</text>
</comment>
<sequence>MMLSRASKYAILSTLFLAEHVKDNKKLSVRVIAETIDVPSPFLAKLFQQLVKGKIISSTKGPHGGFYLTKKNQQKTVLDIIENIDGLQRLNECFLGLSECDGSNPCPVHFIVEPFKNSILGKFRDKTIMEFSEEIVSKGRKLSIKDISPELNTSME</sequence>
<organism evidence="1 2">
    <name type="scientific">Lutibacter litoralis</name>
    <dbReference type="NCBI Taxonomy" id="321268"/>
    <lineage>
        <taxon>Bacteria</taxon>
        <taxon>Pseudomonadati</taxon>
        <taxon>Bacteroidota</taxon>
        <taxon>Flavobacteriia</taxon>
        <taxon>Flavobacteriales</taxon>
        <taxon>Flavobacteriaceae</taxon>
        <taxon>Lutibacter</taxon>
    </lineage>
</organism>
<evidence type="ECO:0000313" key="2">
    <source>
        <dbReference type="Proteomes" id="UP001589665"/>
    </source>
</evidence>
<dbReference type="Proteomes" id="UP001589665">
    <property type="component" value="Unassembled WGS sequence"/>
</dbReference>
<gene>
    <name evidence="1" type="ORF">ACFFT3_11705</name>
</gene>
<dbReference type="PROSITE" id="PS51197">
    <property type="entry name" value="HTH_RRF2_2"/>
    <property type="match status" value="1"/>
</dbReference>
<dbReference type="Pfam" id="PF02082">
    <property type="entry name" value="Rrf2"/>
    <property type="match status" value="1"/>
</dbReference>
<dbReference type="InterPro" id="IPR000944">
    <property type="entry name" value="Tscrpt_reg_Rrf2"/>
</dbReference>
<dbReference type="RefSeq" id="WP_229714402.1">
    <property type="nucleotide sequence ID" value="NZ_BMNS01000003.1"/>
</dbReference>
<keyword evidence="2" id="KW-1185">Reference proteome</keyword>
<dbReference type="NCBIfam" id="TIGR00738">
    <property type="entry name" value="rrf2_super"/>
    <property type="match status" value="1"/>
</dbReference>
<name>A0ABV5K1K3_9FLAO</name>
<evidence type="ECO:0000313" key="1">
    <source>
        <dbReference type="EMBL" id="MFB9272556.1"/>
    </source>
</evidence>
<dbReference type="PANTHER" id="PTHR33221">
    <property type="entry name" value="WINGED HELIX-TURN-HELIX TRANSCRIPTIONAL REGULATOR, RRF2 FAMILY"/>
    <property type="match status" value="1"/>
</dbReference>
<proteinExistence type="predicted"/>
<dbReference type="InterPro" id="IPR036390">
    <property type="entry name" value="WH_DNA-bd_sf"/>
</dbReference>
<accession>A0ABV5K1K3</accession>
<reference evidence="1 2" key="1">
    <citation type="submission" date="2024-09" db="EMBL/GenBank/DDBJ databases">
        <authorList>
            <person name="Sun Q."/>
            <person name="Mori K."/>
        </authorList>
    </citation>
    <scope>NUCLEOTIDE SEQUENCE [LARGE SCALE GENOMIC DNA]</scope>
    <source>
        <strain evidence="1 2">JCM 13034</strain>
    </source>
</reference>
<dbReference type="InterPro" id="IPR036388">
    <property type="entry name" value="WH-like_DNA-bd_sf"/>
</dbReference>
<dbReference type="EMBL" id="JBHMDX010000011">
    <property type="protein sequence ID" value="MFB9272556.1"/>
    <property type="molecule type" value="Genomic_DNA"/>
</dbReference>